<dbReference type="PANTHER" id="PTHR30624:SF0">
    <property type="entry name" value="METALLOPROTEASE SLR0863"/>
    <property type="match status" value="1"/>
</dbReference>
<keyword evidence="4" id="KW-1185">Reference proteome</keyword>
<dbReference type="Proteomes" id="UP001594351">
    <property type="component" value="Unassembled WGS sequence"/>
</dbReference>
<gene>
    <name evidence="3" type="ORF">ACFL27_15675</name>
</gene>
<dbReference type="SUPFAM" id="SSF111283">
    <property type="entry name" value="Putative modulator of DNA gyrase, PmbA/TldD"/>
    <property type="match status" value="1"/>
</dbReference>
<protein>
    <submittedName>
        <fullName evidence="3">TldD/PmbA family protein</fullName>
    </submittedName>
</protein>
<comment type="similarity">
    <text evidence="1">Belongs to the peptidase U62 family.</text>
</comment>
<feature type="domain" description="Metalloprotease TldD/E C-terminal" evidence="2">
    <location>
        <begin position="234"/>
        <end position="461"/>
    </location>
</feature>
<organism evidence="3 4">
    <name type="scientific">candidate division CSSED10-310 bacterium</name>
    <dbReference type="NCBI Taxonomy" id="2855610"/>
    <lineage>
        <taxon>Bacteria</taxon>
        <taxon>Bacteria division CSSED10-310</taxon>
    </lineage>
</organism>
<evidence type="ECO:0000256" key="1">
    <source>
        <dbReference type="ARBA" id="ARBA00005836"/>
    </source>
</evidence>
<proteinExistence type="inferred from homology"/>
<dbReference type="EMBL" id="JBHPBY010000209">
    <property type="protein sequence ID" value="MFC1851629.1"/>
    <property type="molecule type" value="Genomic_DNA"/>
</dbReference>
<name>A0ABV6YZK4_UNCC1</name>
<reference evidence="3 4" key="1">
    <citation type="submission" date="2024-09" db="EMBL/GenBank/DDBJ databases">
        <title>Laminarin stimulates single cell rates of sulfate reduction while oxygen inhibits transcriptomic activity in coastal marine sediment.</title>
        <authorList>
            <person name="Lindsay M."/>
            <person name="Orcutt B."/>
            <person name="Emerson D."/>
            <person name="Stepanauskas R."/>
            <person name="D'Angelo T."/>
        </authorList>
    </citation>
    <scope>NUCLEOTIDE SEQUENCE [LARGE SCALE GENOMIC DNA]</scope>
    <source>
        <strain evidence="3">SAG AM-311-K15</strain>
    </source>
</reference>
<evidence type="ECO:0000259" key="2">
    <source>
        <dbReference type="Pfam" id="PF19289"/>
    </source>
</evidence>
<sequence>MSETAERIQSIRAYLKRTIDDLPTEIPYANFLVKSYQGISYILTPKRREIEFLPPQYGLSLRIYNGTFFQEMFSAEISQQSVSRLVRELLAALPSESHQIDRTSFQREPVRADFNTEPEIPFSSMSMTQKVNELDQLLAEVQQSNTLVSNVRLSMREGEETTLFVDRERDLFQQVDLGAMSLTIYVERAGKQQYSTLSRGGTVGWEVTKITPEQRIQEVDTAIEFLDAESISPGMYDIVADPQTAGIITHEAFGHGVELDMFIIGRAKAADYFNRRVGSDLVNIVDDPSFPGMSGSYFFDDEGELARETTIVKEGIFRSGLADMNSAFFLNVPRTPNGRVAHSSSKVYARMSNTLFKPGLSDARDIIASVDHGIYLFDPWNGMEDPLGWGLQVDNHFGREIKGGKFSGRIFSPVIMTGSVPDVLSSISAVAHDLDTLDNGACGKGNKEYLRVCLGGPHLRLRARLG</sequence>
<accession>A0ABV6YZK4</accession>
<dbReference type="PANTHER" id="PTHR30624">
    <property type="entry name" value="UNCHARACTERIZED PROTEIN TLDD AND PMBA"/>
    <property type="match status" value="1"/>
</dbReference>
<evidence type="ECO:0000313" key="3">
    <source>
        <dbReference type="EMBL" id="MFC1851629.1"/>
    </source>
</evidence>
<dbReference type="Pfam" id="PF19289">
    <property type="entry name" value="PmbA_TldD_3rd"/>
    <property type="match status" value="1"/>
</dbReference>
<comment type="caution">
    <text evidence="3">The sequence shown here is derived from an EMBL/GenBank/DDBJ whole genome shotgun (WGS) entry which is preliminary data.</text>
</comment>
<dbReference type="InterPro" id="IPR045569">
    <property type="entry name" value="Metalloprtase-TldD/E_C"/>
</dbReference>
<evidence type="ECO:0000313" key="4">
    <source>
        <dbReference type="Proteomes" id="UP001594351"/>
    </source>
</evidence>
<dbReference type="InterPro" id="IPR051463">
    <property type="entry name" value="Peptidase_U62_metallo"/>
</dbReference>
<dbReference type="InterPro" id="IPR036059">
    <property type="entry name" value="TldD/PmbA_sf"/>
</dbReference>